<dbReference type="PROSITE" id="PS51270">
    <property type="entry name" value="ZF_CTCHY"/>
    <property type="match status" value="1"/>
</dbReference>
<evidence type="ECO:0000259" key="8">
    <source>
        <dbReference type="PROSITE" id="PS51270"/>
    </source>
</evidence>
<dbReference type="InterPro" id="IPR017921">
    <property type="entry name" value="Znf_CTCHY"/>
</dbReference>
<dbReference type="InterPro" id="IPR013083">
    <property type="entry name" value="Znf_RING/FYVE/PHD"/>
</dbReference>
<dbReference type="Pfam" id="PF14599">
    <property type="entry name" value="zinc_ribbon_6"/>
    <property type="match status" value="1"/>
</dbReference>
<feature type="domain" description="RING-type" evidence="6">
    <location>
        <begin position="613"/>
        <end position="655"/>
    </location>
</feature>
<feature type="domain" description="CTCHY-type" evidence="8">
    <location>
        <begin position="547"/>
        <end position="612"/>
    </location>
</feature>
<sequence>MSKEENISALFLSEKVDAKQHHRELFKDCALVEIIHLHDCLRGSLKALEHDVQDLAKAVRSGSEEQQRMLEKKVAGRFQVIWSVFRAHSSAEDEFIWPALQRKTQGRIQGHKHKGKDAIIEQEEYEEDHADEERMFSEMDRLLTRLRQYFLKPDLSRPSNIQHTEQVITAIAQHTSTLSQHLMHHLEKEETQCMPLVAQHLSKEEIHELVGQIMGKRSADTIAQIMTMAVQSLNEADRIEMVKYMKQAMSGTFFDRWLLMSGWMSHDAPNADIAPNARPEPPENDEIAVNEVQAGEAQNRNLKRGADVEEQDDDTKRARIVPLEDEEVEEGNSGGWTSPEELEKFIRAIATNPALTAAQKNSTIQGLRDSVWKSNKKHRGSRPAAATVVNSTTSFHQPRFPSTEPGRPALVTASSTRRVTPPSMYFKKNKAGKVVVISPNDSPSLSSEPLPLFSASEMAPTYHDGAAASVLGCPHYARACKLRHPNSGRLYTCRLCCEQQRELASGDPDDPLDRYAVTEVLCMKCHALQPAGDRCINAECESRGKPFSKYFCRICHLYDDAANKNIFHCPYCNCCRLGKGLGIDFRHCMRCNACVSLADDDHQCIPQKLQGSCPICHESLFQSTEPLRGLKCGHVMHMSCFTEYRRGHSYTCPLCMRSMDDMKDYFAMLDAAVRMQPMPAAYLTTKSNIYCQDCGKTGQVQYHFVGLKCSDCGSYNTREMGRVDCSDEVR</sequence>
<dbReference type="PANTHER" id="PTHR21319">
    <property type="entry name" value="RING FINGER AND CHY ZINC FINGER DOMAIN-CONTAINING PROTEIN 1"/>
    <property type="match status" value="1"/>
</dbReference>
<dbReference type="CDD" id="cd16464">
    <property type="entry name" value="RING-H2_Pirh2-like"/>
    <property type="match status" value="1"/>
</dbReference>
<keyword evidence="10" id="KW-1185">Reference proteome</keyword>
<dbReference type="InParanoid" id="A0A1Z5KF27"/>
<dbReference type="Gene3D" id="3.30.40.10">
    <property type="entry name" value="Zinc/RING finger domain, C3HC4 (zinc finger)"/>
    <property type="match status" value="1"/>
</dbReference>
<dbReference type="InterPro" id="IPR008913">
    <property type="entry name" value="Znf_CHY"/>
</dbReference>
<dbReference type="Gene3D" id="1.20.120.520">
    <property type="entry name" value="nmb1532 protein domain like"/>
    <property type="match status" value="1"/>
</dbReference>
<gene>
    <name evidence="9" type="ORF">FisN_4Hh293</name>
</gene>
<dbReference type="Proteomes" id="UP000198406">
    <property type="component" value="Unassembled WGS sequence"/>
</dbReference>
<dbReference type="Gene3D" id="2.20.28.10">
    <property type="match status" value="1"/>
</dbReference>
<dbReference type="AlphaFoldDB" id="A0A1Z5KF27"/>
<evidence type="ECO:0000256" key="4">
    <source>
        <dbReference type="PROSITE-ProRule" id="PRU00601"/>
    </source>
</evidence>
<keyword evidence="2 4" id="KW-0863">Zinc-finger</keyword>
<protein>
    <submittedName>
        <fullName evidence="9">Zinc finger protein-like protein</fullName>
    </submittedName>
</protein>
<dbReference type="PROSITE" id="PS51266">
    <property type="entry name" value="ZF_CHY"/>
    <property type="match status" value="1"/>
</dbReference>
<feature type="region of interest" description="Disordered" evidence="5">
    <location>
        <begin position="295"/>
        <end position="338"/>
    </location>
</feature>
<dbReference type="SUPFAM" id="SSF57850">
    <property type="entry name" value="RING/U-box"/>
    <property type="match status" value="1"/>
</dbReference>
<dbReference type="PROSITE" id="PS50089">
    <property type="entry name" value="ZF_RING_2"/>
    <property type="match status" value="1"/>
</dbReference>
<dbReference type="OrthoDB" id="411372at2759"/>
<name>A0A1Z5KF27_FISSO</name>
<dbReference type="Pfam" id="PF05495">
    <property type="entry name" value="zf-CHY"/>
    <property type="match status" value="1"/>
</dbReference>
<dbReference type="GO" id="GO:0006511">
    <property type="term" value="P:ubiquitin-dependent protein catabolic process"/>
    <property type="evidence" value="ECO:0007669"/>
    <property type="project" value="TreeGrafter"/>
</dbReference>
<keyword evidence="3" id="KW-0862">Zinc</keyword>
<dbReference type="GO" id="GO:0008270">
    <property type="term" value="F:zinc ion binding"/>
    <property type="evidence" value="ECO:0007669"/>
    <property type="project" value="UniProtKB-KW"/>
</dbReference>
<dbReference type="GO" id="GO:0005634">
    <property type="term" value="C:nucleus"/>
    <property type="evidence" value="ECO:0007669"/>
    <property type="project" value="TreeGrafter"/>
</dbReference>
<feature type="domain" description="CHY-type" evidence="7">
    <location>
        <begin position="466"/>
        <end position="542"/>
    </location>
</feature>
<evidence type="ECO:0000259" key="6">
    <source>
        <dbReference type="PROSITE" id="PS50089"/>
    </source>
</evidence>
<dbReference type="EMBL" id="BDSP01000213">
    <property type="protein sequence ID" value="GAX24735.1"/>
    <property type="molecule type" value="Genomic_DNA"/>
</dbReference>
<keyword evidence="1" id="KW-0479">Metal-binding</keyword>
<comment type="caution">
    <text evidence="9">The sequence shown here is derived from an EMBL/GenBank/DDBJ whole genome shotgun (WGS) entry which is preliminary data.</text>
</comment>
<dbReference type="SUPFAM" id="SSF161219">
    <property type="entry name" value="CHY zinc finger-like"/>
    <property type="match status" value="1"/>
</dbReference>
<dbReference type="PANTHER" id="PTHR21319:SF0">
    <property type="entry name" value="AND RING FINGER DOMAIN PROTEIN, PUTATIVE (AFU_ORTHOLOGUE AFUA_1G08900)-RELATED"/>
    <property type="match status" value="1"/>
</dbReference>
<dbReference type="SMART" id="SM00184">
    <property type="entry name" value="RING"/>
    <property type="match status" value="1"/>
</dbReference>
<dbReference type="InterPro" id="IPR039512">
    <property type="entry name" value="RCHY1_zinc-ribbon"/>
</dbReference>
<dbReference type="GO" id="GO:0016567">
    <property type="term" value="P:protein ubiquitination"/>
    <property type="evidence" value="ECO:0007669"/>
    <property type="project" value="TreeGrafter"/>
</dbReference>
<evidence type="ECO:0000256" key="3">
    <source>
        <dbReference type="ARBA" id="ARBA00022833"/>
    </source>
</evidence>
<dbReference type="Pfam" id="PF13639">
    <property type="entry name" value="zf-RING_2"/>
    <property type="match status" value="1"/>
</dbReference>
<evidence type="ECO:0000313" key="10">
    <source>
        <dbReference type="Proteomes" id="UP000198406"/>
    </source>
</evidence>
<dbReference type="InterPro" id="IPR001841">
    <property type="entry name" value="Znf_RING"/>
</dbReference>
<dbReference type="SUPFAM" id="SSF161245">
    <property type="entry name" value="Zinc hairpin stack"/>
    <property type="match status" value="1"/>
</dbReference>
<reference evidence="9 10" key="1">
    <citation type="journal article" date="2015" name="Plant Cell">
        <title>Oil accumulation by the oleaginous diatom Fistulifera solaris as revealed by the genome and transcriptome.</title>
        <authorList>
            <person name="Tanaka T."/>
            <person name="Maeda Y."/>
            <person name="Veluchamy A."/>
            <person name="Tanaka M."/>
            <person name="Abida H."/>
            <person name="Marechal E."/>
            <person name="Bowler C."/>
            <person name="Muto M."/>
            <person name="Sunaga Y."/>
            <person name="Tanaka M."/>
            <person name="Yoshino T."/>
            <person name="Taniguchi T."/>
            <person name="Fukuda Y."/>
            <person name="Nemoto M."/>
            <person name="Matsumoto M."/>
            <person name="Wong P.S."/>
            <person name="Aburatani S."/>
            <person name="Fujibuchi W."/>
        </authorList>
    </citation>
    <scope>NUCLEOTIDE SEQUENCE [LARGE SCALE GENOMIC DNA]</scope>
    <source>
        <strain evidence="9 10">JPCC DA0580</strain>
    </source>
</reference>
<accession>A0A1Z5KF27</accession>
<dbReference type="InterPro" id="IPR037275">
    <property type="entry name" value="Znf_CTCHY_sf"/>
</dbReference>
<dbReference type="InterPro" id="IPR037274">
    <property type="entry name" value="Znf_CHY_sf"/>
</dbReference>
<evidence type="ECO:0000313" key="9">
    <source>
        <dbReference type="EMBL" id="GAX24735.1"/>
    </source>
</evidence>
<dbReference type="GO" id="GO:0061630">
    <property type="term" value="F:ubiquitin protein ligase activity"/>
    <property type="evidence" value="ECO:0007669"/>
    <property type="project" value="TreeGrafter"/>
</dbReference>
<evidence type="ECO:0000256" key="5">
    <source>
        <dbReference type="SAM" id="MobiDB-lite"/>
    </source>
</evidence>
<evidence type="ECO:0000256" key="1">
    <source>
        <dbReference type="ARBA" id="ARBA00022723"/>
    </source>
</evidence>
<evidence type="ECO:0000256" key="2">
    <source>
        <dbReference type="ARBA" id="ARBA00022771"/>
    </source>
</evidence>
<evidence type="ECO:0000259" key="7">
    <source>
        <dbReference type="PROSITE" id="PS51266"/>
    </source>
</evidence>
<proteinExistence type="predicted"/>
<feature type="region of interest" description="Disordered" evidence="5">
    <location>
        <begin position="392"/>
        <end position="416"/>
    </location>
</feature>
<dbReference type="CDD" id="cd12108">
    <property type="entry name" value="Hr-like"/>
    <property type="match status" value="1"/>
</dbReference>
<organism evidence="9 10">
    <name type="scientific">Fistulifera solaris</name>
    <name type="common">Oleaginous diatom</name>
    <dbReference type="NCBI Taxonomy" id="1519565"/>
    <lineage>
        <taxon>Eukaryota</taxon>
        <taxon>Sar</taxon>
        <taxon>Stramenopiles</taxon>
        <taxon>Ochrophyta</taxon>
        <taxon>Bacillariophyta</taxon>
        <taxon>Bacillariophyceae</taxon>
        <taxon>Bacillariophycidae</taxon>
        <taxon>Naviculales</taxon>
        <taxon>Naviculaceae</taxon>
        <taxon>Fistulifera</taxon>
    </lineage>
</organism>